<dbReference type="PANTHER" id="PTHR13360">
    <property type="entry name" value="ACTIVATING SIGNAL COINTEGRATOR 1 COMPLEX SUBUNIT 1"/>
    <property type="match status" value="1"/>
</dbReference>
<dbReference type="InterPro" id="IPR004087">
    <property type="entry name" value="KH_dom"/>
</dbReference>
<name>A0A4U6U8A1_SETVI</name>
<dbReference type="Gene3D" id="3.90.1140.10">
    <property type="entry name" value="Cyclic phosphodiesterase"/>
    <property type="match status" value="1"/>
</dbReference>
<dbReference type="SUPFAM" id="SSF55144">
    <property type="entry name" value="LigT-like"/>
    <property type="match status" value="1"/>
</dbReference>
<feature type="domain" description="K Homology" evidence="3">
    <location>
        <begin position="159"/>
        <end position="227"/>
    </location>
</feature>
<feature type="compositionally biased region" description="Basic and acidic residues" evidence="2">
    <location>
        <begin position="290"/>
        <end position="308"/>
    </location>
</feature>
<feature type="region of interest" description="Disordered" evidence="2">
    <location>
        <begin position="51"/>
        <end position="89"/>
    </location>
</feature>
<gene>
    <name evidence="4" type="ORF">SEVIR_5G007400v2</name>
</gene>
<dbReference type="InterPro" id="IPR009210">
    <property type="entry name" value="ASCC1"/>
</dbReference>
<dbReference type="InterPro" id="IPR004088">
    <property type="entry name" value="KH_dom_type_1"/>
</dbReference>
<dbReference type="PANTHER" id="PTHR13360:SF1">
    <property type="entry name" value="ACTIVATING SIGNAL COINTEGRATOR 1 COMPLEX SUBUNIT 1"/>
    <property type="match status" value="1"/>
</dbReference>
<protein>
    <recommendedName>
        <fullName evidence="3">K Homology domain-containing protein</fullName>
    </recommendedName>
</protein>
<evidence type="ECO:0000313" key="5">
    <source>
        <dbReference type="Proteomes" id="UP000298652"/>
    </source>
</evidence>
<dbReference type="GO" id="GO:0005634">
    <property type="term" value="C:nucleus"/>
    <property type="evidence" value="ECO:0007669"/>
    <property type="project" value="TreeGrafter"/>
</dbReference>
<proteinExistence type="predicted"/>
<evidence type="ECO:0000256" key="2">
    <source>
        <dbReference type="SAM" id="MobiDB-lite"/>
    </source>
</evidence>
<evidence type="ECO:0000259" key="3">
    <source>
        <dbReference type="SMART" id="SM00322"/>
    </source>
</evidence>
<feature type="region of interest" description="Disordered" evidence="2">
    <location>
        <begin position="281"/>
        <end position="313"/>
    </location>
</feature>
<dbReference type="InterPro" id="IPR009097">
    <property type="entry name" value="Cyclic_Pdiesterase"/>
</dbReference>
<reference evidence="4" key="1">
    <citation type="submission" date="2019-03" db="EMBL/GenBank/DDBJ databases">
        <title>WGS assembly of Setaria viridis.</title>
        <authorList>
            <person name="Huang P."/>
            <person name="Jenkins J."/>
            <person name="Grimwood J."/>
            <person name="Barry K."/>
            <person name="Healey A."/>
            <person name="Mamidi S."/>
            <person name="Sreedasyam A."/>
            <person name="Shu S."/>
            <person name="Feldman M."/>
            <person name="Wu J."/>
            <person name="Yu Y."/>
            <person name="Chen C."/>
            <person name="Johnson J."/>
            <person name="Rokhsar D."/>
            <person name="Baxter I."/>
            <person name="Schmutz J."/>
            <person name="Brutnell T."/>
            <person name="Kellogg E."/>
        </authorList>
    </citation>
    <scope>NUCLEOTIDE SEQUENCE [LARGE SCALE GENOMIC DNA]</scope>
</reference>
<accession>A0A4U6U8A1</accession>
<dbReference type="EMBL" id="CM016556">
    <property type="protein sequence ID" value="TKW11980.1"/>
    <property type="molecule type" value="Genomic_DNA"/>
</dbReference>
<dbReference type="OMA" id="HCCASIS"/>
<dbReference type="Proteomes" id="UP000298652">
    <property type="component" value="Chromosome 5"/>
</dbReference>
<evidence type="ECO:0000256" key="1">
    <source>
        <dbReference type="PROSITE-ProRule" id="PRU00117"/>
    </source>
</evidence>
<dbReference type="GO" id="GO:0006307">
    <property type="term" value="P:DNA alkylation repair"/>
    <property type="evidence" value="ECO:0007669"/>
    <property type="project" value="InterPro"/>
</dbReference>
<dbReference type="InterPro" id="IPR019510">
    <property type="entry name" value="AKAP7-like_phosphoesterase"/>
</dbReference>
<dbReference type="SMART" id="SM00322">
    <property type="entry name" value="KH"/>
    <property type="match status" value="1"/>
</dbReference>
<keyword evidence="5" id="KW-1185">Reference proteome</keyword>
<dbReference type="SUPFAM" id="SSF54791">
    <property type="entry name" value="Eukaryotic type KH-domain (KH-domain type I)"/>
    <property type="match status" value="1"/>
</dbReference>
<dbReference type="PROSITE" id="PS50084">
    <property type="entry name" value="KH_TYPE_1"/>
    <property type="match status" value="1"/>
</dbReference>
<evidence type="ECO:0000313" key="4">
    <source>
        <dbReference type="EMBL" id="TKW11980.1"/>
    </source>
</evidence>
<dbReference type="AlphaFoldDB" id="A0A4U6U8A1"/>
<sequence>MLACRSLLARASRLTRPLIPCAAGPPLRCFHQGSVGQNKLASFVMEGAQGGSSNLAKHKKRKSPVQRWRPISTEAVPQKDDANEISNSGSRQVVEECITSSENLASDGATNAVIEVTTNDASLSKNNISLESSSTKVVIEDNEEVSGFNKDLDESNVYETYSFSIEVDVPLMRFVKGKGGSMQKKIEEDTGVKIIFPSSREETSVVLEGTSSESIRKASQMIANVLEEVDIQCNASTDGYLVSAVQSRMLDYSHFISLPLAIHPDLVDKLNYFQSSILGASASNEESDQDERRSEGSIDEMDHDHKQADGSSVSINLQVQEESVQVKMDSKGSRSDFGIDKTIFIKPKTFHLTVVMLKLWNKDRIAKASEVLQSISSQVNEALENRPISIQLRGLTCMKGSPAKARVVYAPVLEVGGEGRLARACKVIIDAFVKSGLVLERDARQELKLHATIMNVRHRKSKQRNRWNDSFDARDIFRKYGKEEWGEYHIPEVHLSQRFKFDESGYYHCCSSIPLPAEMRAE</sequence>
<dbReference type="Pfam" id="PF10469">
    <property type="entry name" value="AKAP7_NLS"/>
    <property type="match status" value="1"/>
</dbReference>
<dbReference type="InterPro" id="IPR036612">
    <property type="entry name" value="KH_dom_type_1_sf"/>
</dbReference>
<dbReference type="Gramene" id="TKW11980">
    <property type="protein sequence ID" value="TKW11980"/>
    <property type="gene ID" value="SEVIR_5G007400v2"/>
</dbReference>
<dbReference type="Pfam" id="PF00013">
    <property type="entry name" value="KH_1"/>
    <property type="match status" value="1"/>
</dbReference>
<organism evidence="4 5">
    <name type="scientific">Setaria viridis</name>
    <name type="common">Green bristlegrass</name>
    <name type="synonym">Setaria italica subsp. viridis</name>
    <dbReference type="NCBI Taxonomy" id="4556"/>
    <lineage>
        <taxon>Eukaryota</taxon>
        <taxon>Viridiplantae</taxon>
        <taxon>Streptophyta</taxon>
        <taxon>Embryophyta</taxon>
        <taxon>Tracheophyta</taxon>
        <taxon>Spermatophyta</taxon>
        <taxon>Magnoliopsida</taxon>
        <taxon>Liliopsida</taxon>
        <taxon>Poales</taxon>
        <taxon>Poaceae</taxon>
        <taxon>PACMAD clade</taxon>
        <taxon>Panicoideae</taxon>
        <taxon>Panicodae</taxon>
        <taxon>Paniceae</taxon>
        <taxon>Cenchrinae</taxon>
        <taxon>Setaria</taxon>
    </lineage>
</organism>
<dbReference type="GO" id="GO:0003723">
    <property type="term" value="F:RNA binding"/>
    <property type="evidence" value="ECO:0007669"/>
    <property type="project" value="UniProtKB-UniRule"/>
</dbReference>
<dbReference type="GO" id="GO:0006355">
    <property type="term" value="P:regulation of DNA-templated transcription"/>
    <property type="evidence" value="ECO:0007669"/>
    <property type="project" value="TreeGrafter"/>
</dbReference>
<keyword evidence="1" id="KW-0694">RNA-binding</keyword>
<dbReference type="Gene3D" id="3.30.1370.10">
    <property type="entry name" value="K Homology domain, type 1"/>
    <property type="match status" value="1"/>
</dbReference>